<organism evidence="2 3">
    <name type="scientific">Streptomyces alkaliphilus</name>
    <dbReference type="NCBI Taxonomy" id="1472722"/>
    <lineage>
        <taxon>Bacteria</taxon>
        <taxon>Bacillati</taxon>
        <taxon>Actinomycetota</taxon>
        <taxon>Actinomycetes</taxon>
        <taxon>Kitasatosporales</taxon>
        <taxon>Streptomycetaceae</taxon>
        <taxon>Streptomyces</taxon>
    </lineage>
</organism>
<accession>A0A7W3Y231</accession>
<feature type="non-terminal residue" evidence="2">
    <location>
        <position position="575"/>
    </location>
</feature>
<gene>
    <name evidence="2" type="ORF">FNQ90_12555</name>
</gene>
<reference evidence="3" key="1">
    <citation type="submission" date="2019-10" db="EMBL/GenBank/DDBJ databases">
        <title>Streptomyces sp. nov., a novel actinobacterium isolated from alkaline environment.</title>
        <authorList>
            <person name="Golinska P."/>
        </authorList>
    </citation>
    <scope>NUCLEOTIDE SEQUENCE [LARGE SCALE GENOMIC DNA]</scope>
    <source>
        <strain evidence="3">DSM 42118</strain>
    </source>
</reference>
<sequence>MSPTDAVPTASTVPSAPPRGTPDRDTARPTAEVGPEGAEAAIIEHYDRLVRLGYLVLPSSLGHHRRVLAAHGITQAALPRGRIVRVGGGVPSPRAAGRDGAAGGAPEDPAYTYVRQRVLRAALDAGRPPRIAGREFPLLARVSPRRPGGILPRVFGLRFLPRPAGAAGTGPEQELTAAASPTRAAFALRYLEGLDPEVTRRLLEEADIGENIARAAVRAADALAGRASGTESDGAAGTDGTGKPGPTAAEALPVPDPCLLRAGPTDLVRRRRRTRTALVSAGVLALIAGLMAVQPGDGGSRAPGSAAADPSLLLRADAGAWERAGRLDFTSWPARGPAARDRELLDRVLAAWASPDARVTISTTRGTDPGPPAGPPRLLYAGEVDGAVVVLMHDGLRLMRYAEAAGAGGGPAVLDLARTDGAHGAMASVVVLNRGEGTVRYLTAPWVSSALVRDLRETGDEGRPVAVDGHGATDALPTPAGDTECGAYPVLEFTTADPAGPGPYPMADLGELTPVQLTSGGPGVDPDASPDEGAREVWASTACHLSTLAGSGVRTVGVWEFARQELPGGGESAGW</sequence>
<feature type="compositionally biased region" description="Polar residues" evidence="1">
    <location>
        <begin position="1"/>
        <end position="14"/>
    </location>
</feature>
<evidence type="ECO:0000313" key="3">
    <source>
        <dbReference type="Proteomes" id="UP000538929"/>
    </source>
</evidence>
<dbReference type="AlphaFoldDB" id="A0A7W3Y231"/>
<keyword evidence="3" id="KW-1185">Reference proteome</keyword>
<evidence type="ECO:0000256" key="1">
    <source>
        <dbReference type="SAM" id="MobiDB-lite"/>
    </source>
</evidence>
<feature type="region of interest" description="Disordered" evidence="1">
    <location>
        <begin position="1"/>
        <end position="36"/>
    </location>
</feature>
<protein>
    <submittedName>
        <fullName evidence="2">Uncharacterized protein</fullName>
    </submittedName>
</protein>
<proteinExistence type="predicted"/>
<name>A0A7W3Y231_9ACTN</name>
<dbReference type="EMBL" id="VKHT01000344">
    <property type="protein sequence ID" value="MBB0244915.1"/>
    <property type="molecule type" value="Genomic_DNA"/>
</dbReference>
<evidence type="ECO:0000313" key="2">
    <source>
        <dbReference type="EMBL" id="MBB0244915.1"/>
    </source>
</evidence>
<dbReference type="RefSeq" id="WP_182606467.1">
    <property type="nucleotide sequence ID" value="NZ_VKHT01000344.1"/>
</dbReference>
<comment type="caution">
    <text evidence="2">The sequence shown here is derived from an EMBL/GenBank/DDBJ whole genome shotgun (WGS) entry which is preliminary data.</text>
</comment>
<feature type="region of interest" description="Disordered" evidence="1">
    <location>
        <begin position="226"/>
        <end position="256"/>
    </location>
</feature>
<dbReference type="Proteomes" id="UP000538929">
    <property type="component" value="Unassembled WGS sequence"/>
</dbReference>